<reference evidence="3" key="1">
    <citation type="journal article" date="2019" name="Int. J. Syst. Evol. Microbiol.">
        <title>The Global Catalogue of Microorganisms (GCM) 10K type strain sequencing project: providing services to taxonomists for standard genome sequencing and annotation.</title>
        <authorList>
            <consortium name="The Broad Institute Genomics Platform"/>
            <consortium name="The Broad Institute Genome Sequencing Center for Infectious Disease"/>
            <person name="Wu L."/>
            <person name="Ma J."/>
        </authorList>
    </citation>
    <scope>NUCLEOTIDE SEQUENCE [LARGE SCALE GENOMIC DNA]</scope>
    <source>
        <strain evidence="3">CGMCC 4.7405</strain>
    </source>
</reference>
<dbReference type="InterPro" id="IPR001646">
    <property type="entry name" value="5peptide_repeat"/>
</dbReference>
<sequence>MALSTHIALVLGVAIVSAVGVGVVLWVALGHPPLRPAGNWTTSNSFEFVKIVLALAGGVGAVVALVVAYRKQHLGETAERREDIKLFAERFTKASDQLGSDKAAVRLAGMYALEDLAQGTPSQRQTIVNVLCAYLRMPYLPASAPSSGGNAPVETTTSTAPAEDAGAVLDQCVDHDENERRQQERQVRLTAQRILGAHLRPQDDGARVSDAFWQDIDLDLTGATLVGLDLRKCHVRTAKFDNAVFSEGALFRQATFNGNAWFSNAIFDGDTGFREATFCGQAWFSEVAFNGYVGFGETRFSGYAGFGEAVFRGDAGFGDVTFAEGTGFGKATFCGQAWFSKASFSGNAGFAETSFSVYAGFGKSTFCGDARFDNATFDGQAWFGGAAFNGRAGFDEASFSGYAGFGEASFNGVAGFYKALFREDAGFGETSFNGDTKFDEATFARGAAFDRATFEGNAGFEEVTFNGRAGFGRATFNGRAGFSRARFGGQAWFGGTMFGMRPCCVDARVRLDATLVGARTWPDGVTATEPSSQDKARLPDLEGTWGYLQAAIVDHLPPADLAG</sequence>
<keyword evidence="1" id="KW-1133">Transmembrane helix</keyword>
<dbReference type="Proteomes" id="UP001595690">
    <property type="component" value="Unassembled WGS sequence"/>
</dbReference>
<accession>A0ABV8C8V0</accession>
<dbReference type="SUPFAM" id="SSF141571">
    <property type="entry name" value="Pentapeptide repeat-like"/>
    <property type="match status" value="1"/>
</dbReference>
<keyword evidence="1" id="KW-0472">Membrane</keyword>
<keyword evidence="3" id="KW-1185">Reference proteome</keyword>
<dbReference type="RefSeq" id="WP_382380023.1">
    <property type="nucleotide sequence ID" value="NZ_JBHRZI010000055.1"/>
</dbReference>
<evidence type="ECO:0000256" key="1">
    <source>
        <dbReference type="SAM" id="Phobius"/>
    </source>
</evidence>
<dbReference type="EMBL" id="JBHRZI010000055">
    <property type="protein sequence ID" value="MFC3898479.1"/>
    <property type="molecule type" value="Genomic_DNA"/>
</dbReference>
<feature type="transmembrane region" description="Helical" evidence="1">
    <location>
        <begin position="48"/>
        <end position="69"/>
    </location>
</feature>
<gene>
    <name evidence="2" type="ORF">ACFOWZ_44025</name>
</gene>
<dbReference type="Pfam" id="PF13576">
    <property type="entry name" value="Pentapeptide_3"/>
    <property type="match status" value="3"/>
</dbReference>
<dbReference type="Gene3D" id="2.160.20.80">
    <property type="entry name" value="E3 ubiquitin-protein ligase SopA"/>
    <property type="match status" value="1"/>
</dbReference>
<name>A0ABV8C8V0_9PSEU</name>
<feature type="transmembrane region" description="Helical" evidence="1">
    <location>
        <begin position="7"/>
        <end position="28"/>
    </location>
</feature>
<evidence type="ECO:0000313" key="3">
    <source>
        <dbReference type="Proteomes" id="UP001595690"/>
    </source>
</evidence>
<organism evidence="2 3">
    <name type="scientific">Lentzea rhizosphaerae</name>
    <dbReference type="NCBI Taxonomy" id="2041025"/>
    <lineage>
        <taxon>Bacteria</taxon>
        <taxon>Bacillati</taxon>
        <taxon>Actinomycetota</taxon>
        <taxon>Actinomycetes</taxon>
        <taxon>Pseudonocardiales</taxon>
        <taxon>Pseudonocardiaceae</taxon>
        <taxon>Lentzea</taxon>
    </lineage>
</organism>
<protein>
    <submittedName>
        <fullName evidence="2">Pentapeptide repeat-containing protein</fullName>
    </submittedName>
</protein>
<keyword evidence="1" id="KW-0812">Transmembrane</keyword>
<evidence type="ECO:0000313" key="2">
    <source>
        <dbReference type="EMBL" id="MFC3898479.1"/>
    </source>
</evidence>
<comment type="caution">
    <text evidence="2">The sequence shown here is derived from an EMBL/GenBank/DDBJ whole genome shotgun (WGS) entry which is preliminary data.</text>
</comment>
<proteinExistence type="predicted"/>